<sequence>MRKINLFALTVLLATTVISCKKDEMAPAATVTKEITVLLSAANENPQPAGRTETGSASIKLYSDQSMTVDITVNGLASGDNITAGHFHVGDPVTNGGVVVDLNPTIMGNMVKAKLTNVRSSFIDTLMNGTADIYLNVHSSQVPAGIIRGQVFNAVTFASSVALSGMNEVPAVNTTATGTALLRITTDNKLYSKVTVTNVEAGDALTAGHIHTGAAGTNGGVLLGLCSSAADFGVTKIFTPTAAILTAIKTDALYVNVHSTNRPSGIVRGQIR</sequence>
<dbReference type="AlphaFoldDB" id="A0AAT9GJ91"/>
<evidence type="ECO:0000313" key="2">
    <source>
        <dbReference type="EMBL" id="BFG70746.1"/>
    </source>
</evidence>
<dbReference type="EMBL" id="AP029612">
    <property type="protein sequence ID" value="BFG70746.1"/>
    <property type="molecule type" value="Genomic_DNA"/>
</dbReference>
<reference evidence="2" key="1">
    <citation type="submission" date="2024-02" db="EMBL/GenBank/DDBJ databases">
        <title>Sediminibacterium planktonica sp. nov. and Sediminibacterium longus sp. nov., isolated from surface lake and river water.</title>
        <authorList>
            <person name="Watanabe K."/>
            <person name="Takemine S."/>
            <person name="Ishii Y."/>
            <person name="Ogata Y."/>
            <person name="Shindo C."/>
            <person name="Suda W."/>
        </authorList>
    </citation>
    <scope>NUCLEOTIDE SEQUENCE</scope>
    <source>
        <strain evidence="2">KACHI17</strain>
    </source>
</reference>
<dbReference type="PROSITE" id="PS51257">
    <property type="entry name" value="PROKAR_LIPOPROTEIN"/>
    <property type="match status" value="1"/>
</dbReference>
<proteinExistence type="predicted"/>
<gene>
    <name evidence="2" type="ORF">KACHI17_16270</name>
</gene>
<dbReference type="PROSITE" id="PS50933">
    <property type="entry name" value="CHRD"/>
    <property type="match status" value="1"/>
</dbReference>
<accession>A0AAT9GJ91</accession>
<protein>
    <recommendedName>
        <fullName evidence="1">CHRD domain-containing protein</fullName>
    </recommendedName>
</protein>
<dbReference type="InterPro" id="IPR010895">
    <property type="entry name" value="CHRD"/>
</dbReference>
<dbReference type="RefSeq" id="WP_353548385.1">
    <property type="nucleotide sequence ID" value="NZ_AP029612.1"/>
</dbReference>
<feature type="domain" description="CHRD" evidence="1">
    <location>
        <begin position="155"/>
        <end position="272"/>
    </location>
</feature>
<organism evidence="2">
    <name type="scientific">Sediminibacterium sp. KACHI17</name>
    <dbReference type="NCBI Taxonomy" id="1751071"/>
    <lineage>
        <taxon>Bacteria</taxon>
        <taxon>Pseudomonadati</taxon>
        <taxon>Bacteroidota</taxon>
        <taxon>Chitinophagia</taxon>
        <taxon>Chitinophagales</taxon>
        <taxon>Chitinophagaceae</taxon>
        <taxon>Sediminibacterium</taxon>
    </lineage>
</organism>
<dbReference type="Pfam" id="PF07452">
    <property type="entry name" value="CHRD"/>
    <property type="match status" value="2"/>
</dbReference>
<evidence type="ECO:0000259" key="1">
    <source>
        <dbReference type="PROSITE" id="PS50933"/>
    </source>
</evidence>
<dbReference type="SMART" id="SM00754">
    <property type="entry name" value="CHRD"/>
    <property type="match status" value="2"/>
</dbReference>
<name>A0AAT9GJ91_9BACT</name>